<comment type="caution">
    <text evidence="4">The sequence shown here is derived from an EMBL/GenBank/DDBJ whole genome shotgun (WGS) entry which is preliminary data.</text>
</comment>
<evidence type="ECO:0000259" key="3">
    <source>
        <dbReference type="PROSITE" id="PS50015"/>
    </source>
</evidence>
<evidence type="ECO:0000256" key="1">
    <source>
        <dbReference type="ARBA" id="ARBA00023157"/>
    </source>
</evidence>
<evidence type="ECO:0000313" key="4">
    <source>
        <dbReference type="EMBL" id="GIQ83603.1"/>
    </source>
</evidence>
<dbReference type="InterPro" id="IPR008139">
    <property type="entry name" value="SaposinB_dom"/>
</dbReference>
<evidence type="ECO:0000256" key="2">
    <source>
        <dbReference type="SAM" id="SignalP"/>
    </source>
</evidence>
<keyword evidence="2" id="KW-0732">Signal</keyword>
<evidence type="ECO:0000313" key="5">
    <source>
        <dbReference type="Proteomes" id="UP000265618"/>
    </source>
</evidence>
<feature type="chain" id="PRO_5039911059" description="Saposin B-type domain-containing protein" evidence="2">
    <location>
        <begin position="18"/>
        <end position="193"/>
    </location>
</feature>
<protein>
    <recommendedName>
        <fullName evidence="3">Saposin B-type domain-containing protein</fullName>
    </recommendedName>
</protein>
<organism evidence="4 5">
    <name type="scientific">Kipferlia bialata</name>
    <dbReference type="NCBI Taxonomy" id="797122"/>
    <lineage>
        <taxon>Eukaryota</taxon>
        <taxon>Metamonada</taxon>
        <taxon>Carpediemonas-like organisms</taxon>
        <taxon>Kipferlia</taxon>
    </lineage>
</organism>
<gene>
    <name evidence="4" type="ORF">KIPB_004953</name>
</gene>
<dbReference type="SUPFAM" id="SSF47862">
    <property type="entry name" value="Saposin"/>
    <property type="match status" value="1"/>
</dbReference>
<keyword evidence="5" id="KW-1185">Reference proteome</keyword>
<proteinExistence type="predicted"/>
<sequence length="193" mass="21542">MLRVCVLVLCLVAVVYGQSAQGMCDQCTSMVPIIEDMSAAGKSWRMIHRALNKYCAGDADCLDTAHDLVSDIKDEGYATDSVCSRFYACSDHHNIAANQCDVCNQMLADTTTWMAQNPNAIPNDYYEWLDYGECQNINRECEAAGHGDAVCYDQMDTCHQINDKYGIPIMKYVFDWYGNNYPYDVICGIVGAC</sequence>
<dbReference type="InterPro" id="IPR011001">
    <property type="entry name" value="Saposin-like"/>
</dbReference>
<name>A0A9K3CWH8_9EUKA</name>
<dbReference type="Proteomes" id="UP000265618">
    <property type="component" value="Unassembled WGS sequence"/>
</dbReference>
<dbReference type="PROSITE" id="PS50015">
    <property type="entry name" value="SAP_B"/>
    <property type="match status" value="1"/>
</dbReference>
<accession>A0A9K3CWH8</accession>
<dbReference type="EMBL" id="BDIP01001109">
    <property type="protein sequence ID" value="GIQ83603.1"/>
    <property type="molecule type" value="Genomic_DNA"/>
</dbReference>
<dbReference type="AlphaFoldDB" id="A0A9K3CWH8"/>
<reference evidence="4 5" key="1">
    <citation type="journal article" date="2018" name="PLoS ONE">
        <title>The draft genome of Kipferlia bialata reveals reductive genome evolution in fornicate parasites.</title>
        <authorList>
            <person name="Tanifuji G."/>
            <person name="Takabayashi S."/>
            <person name="Kume K."/>
            <person name="Takagi M."/>
            <person name="Nakayama T."/>
            <person name="Kamikawa R."/>
            <person name="Inagaki Y."/>
            <person name="Hashimoto T."/>
        </authorList>
    </citation>
    <scope>NUCLEOTIDE SEQUENCE [LARGE SCALE GENOMIC DNA]</scope>
    <source>
        <strain evidence="4">NY0173</strain>
    </source>
</reference>
<feature type="domain" description="Saposin B-type" evidence="3">
    <location>
        <begin position="96"/>
        <end position="193"/>
    </location>
</feature>
<keyword evidence="1" id="KW-1015">Disulfide bond</keyword>
<feature type="signal peptide" evidence="2">
    <location>
        <begin position="1"/>
        <end position="17"/>
    </location>
</feature>